<keyword evidence="2" id="KW-1185">Reference proteome</keyword>
<dbReference type="AlphaFoldDB" id="A0A1W2ACA5"/>
<gene>
    <name evidence="1" type="ORF">SAMN06297251_10462</name>
</gene>
<reference evidence="1 2" key="1">
    <citation type="submission" date="2017-04" db="EMBL/GenBank/DDBJ databases">
        <authorList>
            <person name="Afonso C.L."/>
            <person name="Miller P.J."/>
            <person name="Scott M.A."/>
            <person name="Spackman E."/>
            <person name="Goraichik I."/>
            <person name="Dimitrov K.M."/>
            <person name="Suarez D.L."/>
            <person name="Swayne D.E."/>
        </authorList>
    </citation>
    <scope>NUCLEOTIDE SEQUENCE [LARGE SCALE GENOMIC DNA]</scope>
    <source>
        <strain evidence="1 2">CGMCC 1.10972</strain>
    </source>
</reference>
<evidence type="ECO:0000313" key="2">
    <source>
        <dbReference type="Proteomes" id="UP000192656"/>
    </source>
</evidence>
<dbReference type="RefSeq" id="WP_084409203.1">
    <property type="nucleotide sequence ID" value="NZ_FWXR01000004.1"/>
</dbReference>
<accession>A0A1W2ACA5</accession>
<sequence>MAVREGLIEIDPRHLARVREQYRDLGEQAFGKALQKSVNEVLDIATVKIGQAFEREIEGGPVPFTRVQPRTKKGSVIALKGFYAAQSGEVLGKVVVRPMQAAYLKYHLGDEMVRRPGDAGVAEEYNYIPSDVAALERGQGVRLTAQGNLPKNSLKKLIKRANATKKSKKHRPLYFGRLGTPANPVGPLGFWQTPERPAGFKGRVKKELLIHAAKESKYPRAFLLPHWNRAVEEASTHLPRLLDEYLALERTRASGSGSGGGSV</sequence>
<proteinExistence type="predicted"/>
<name>A0A1W2ACA5_9HYPH</name>
<dbReference type="Proteomes" id="UP000192656">
    <property type="component" value="Unassembled WGS sequence"/>
</dbReference>
<organism evidence="1 2">
    <name type="scientific">Fulvimarina manganoxydans</name>
    <dbReference type="NCBI Taxonomy" id="937218"/>
    <lineage>
        <taxon>Bacteria</taxon>
        <taxon>Pseudomonadati</taxon>
        <taxon>Pseudomonadota</taxon>
        <taxon>Alphaproteobacteria</taxon>
        <taxon>Hyphomicrobiales</taxon>
        <taxon>Aurantimonadaceae</taxon>
        <taxon>Fulvimarina</taxon>
    </lineage>
</organism>
<dbReference type="EMBL" id="FWXR01000004">
    <property type="protein sequence ID" value="SMC58250.1"/>
    <property type="molecule type" value="Genomic_DNA"/>
</dbReference>
<protein>
    <submittedName>
        <fullName evidence="1">Uncharacterized protein</fullName>
    </submittedName>
</protein>
<dbReference type="OrthoDB" id="7918338at2"/>
<evidence type="ECO:0000313" key="1">
    <source>
        <dbReference type="EMBL" id="SMC58250.1"/>
    </source>
</evidence>
<dbReference type="STRING" id="937218.SAMN06297251_10462"/>